<dbReference type="Pfam" id="PF12728">
    <property type="entry name" value="HTH_17"/>
    <property type="match status" value="1"/>
</dbReference>
<evidence type="ECO:0000259" key="1">
    <source>
        <dbReference type="Pfam" id="PF12728"/>
    </source>
</evidence>
<evidence type="ECO:0000313" key="2">
    <source>
        <dbReference type="EMBL" id="ATH95878.1"/>
    </source>
</evidence>
<dbReference type="InterPro" id="IPR009061">
    <property type="entry name" value="DNA-bd_dom_put_sf"/>
</dbReference>
<dbReference type="Proteomes" id="UP000815698">
    <property type="component" value="Chromosome"/>
</dbReference>
<protein>
    <submittedName>
        <fullName evidence="2">DNA-binding protein</fullName>
    </submittedName>
</protein>
<name>A0ABN5DLE1_9MICO</name>
<dbReference type="GO" id="GO:0003677">
    <property type="term" value="F:DNA binding"/>
    <property type="evidence" value="ECO:0007669"/>
    <property type="project" value="UniProtKB-KW"/>
</dbReference>
<dbReference type="SUPFAM" id="SSF46955">
    <property type="entry name" value="Putative DNA-binding domain"/>
    <property type="match status" value="1"/>
</dbReference>
<accession>A0ABN5DLE1</accession>
<gene>
    <name evidence="2" type="ORF">COP05_01295</name>
</gene>
<organism evidence="2 3">
    <name type="scientific">Dermabacter jinjuensis</name>
    <dbReference type="NCBI Taxonomy" id="1667168"/>
    <lineage>
        <taxon>Bacteria</taxon>
        <taxon>Bacillati</taxon>
        <taxon>Actinomycetota</taxon>
        <taxon>Actinomycetes</taxon>
        <taxon>Micrococcales</taxon>
        <taxon>Dermabacteraceae</taxon>
        <taxon>Dermabacter</taxon>
    </lineage>
</organism>
<proteinExistence type="predicted"/>
<evidence type="ECO:0000313" key="3">
    <source>
        <dbReference type="Proteomes" id="UP000815698"/>
    </source>
</evidence>
<sequence length="81" mass="9290">MSAYRSSERHRPLLSPSEAAEQLTEWGLDVSTRTLQEWRSTGRGPAYLKIGNQIRYHRGKLSTWIEAHEVKPGRKRGSRNG</sequence>
<dbReference type="RefSeq" id="WP_070435408.1">
    <property type="nucleotide sequence ID" value="NZ_CP023482.1"/>
</dbReference>
<keyword evidence="2" id="KW-0238">DNA-binding</keyword>
<dbReference type="InterPro" id="IPR041657">
    <property type="entry name" value="HTH_17"/>
</dbReference>
<keyword evidence="3" id="KW-1185">Reference proteome</keyword>
<dbReference type="EMBL" id="CP023482">
    <property type="protein sequence ID" value="ATH95878.1"/>
    <property type="molecule type" value="Genomic_DNA"/>
</dbReference>
<reference evidence="2 3" key="1">
    <citation type="journal article" date="2016" name="Int. J. Syst. Evol. Microbiol.">
        <title>Dermabacter jinjuensis sp. nov., a novel species of the genus Dermabacter isolated from a clinical specimen.</title>
        <authorList>
            <person name="Park Y.K."/>
            <person name="Lee K.M."/>
            <person name="Lee W.K."/>
            <person name="Cho M.J."/>
            <person name="Lee H.S."/>
            <person name="Cho Y.G."/>
            <person name="Lee Y.C."/>
            <person name="Lee W.K."/>
            <person name="Seong W.K."/>
            <person name="Hwang K.J."/>
        </authorList>
    </citation>
    <scope>NUCLEOTIDE SEQUENCE [LARGE SCALE GENOMIC DNA]</scope>
    <source>
        <strain evidence="2 3">32T</strain>
    </source>
</reference>
<feature type="domain" description="Helix-turn-helix" evidence="1">
    <location>
        <begin position="28"/>
        <end position="68"/>
    </location>
</feature>